<proteinExistence type="predicted"/>
<dbReference type="Proteomes" id="UP001149822">
    <property type="component" value="Unassembled WGS sequence"/>
</dbReference>
<reference evidence="1" key="1">
    <citation type="submission" date="2022-12" db="EMBL/GenBank/DDBJ databases">
        <title>Paracoccus sp. EF6 isolated from a lake water.</title>
        <authorList>
            <person name="Liu H."/>
        </authorList>
    </citation>
    <scope>NUCLEOTIDE SEQUENCE</scope>
    <source>
        <strain evidence="1">EF6</strain>
    </source>
</reference>
<gene>
    <name evidence="1" type="ORF">OU682_14645</name>
</gene>
<dbReference type="RefSeq" id="WP_268942910.1">
    <property type="nucleotide sequence ID" value="NZ_JAPTYD010000024.1"/>
</dbReference>
<evidence type="ECO:0000313" key="1">
    <source>
        <dbReference type="EMBL" id="MCZ0962857.1"/>
    </source>
</evidence>
<organism evidence="1 2">
    <name type="scientific">Paracoccus benzoatiresistens</name>
    <dbReference type="NCBI Taxonomy" id="2997341"/>
    <lineage>
        <taxon>Bacteria</taxon>
        <taxon>Pseudomonadati</taxon>
        <taxon>Pseudomonadota</taxon>
        <taxon>Alphaproteobacteria</taxon>
        <taxon>Rhodobacterales</taxon>
        <taxon>Paracoccaceae</taxon>
        <taxon>Paracoccus</taxon>
    </lineage>
</organism>
<protein>
    <submittedName>
        <fullName evidence="1">RusA family crossover junction endodeoxyribonuclease</fullName>
    </submittedName>
</protein>
<keyword evidence="2" id="KW-1185">Reference proteome</keyword>
<evidence type="ECO:0000313" key="2">
    <source>
        <dbReference type="Proteomes" id="UP001149822"/>
    </source>
</evidence>
<sequence>MADFTIPGRPFAKQRPKAAIVAGRARVYTPKETVSFESKVAEIARPHFPDPIEGPVKLRIVAVFAVSASWSKKKKAALEGGFHIQKPDSDNLAKAIKDGLNRIAWRDDSQVADVRCVKRWGRYDETYVQVEALG</sequence>
<dbReference type="InterPro" id="IPR008822">
    <property type="entry name" value="Endonuclease_RusA-like"/>
</dbReference>
<dbReference type="Pfam" id="PF05866">
    <property type="entry name" value="RusA"/>
    <property type="match status" value="1"/>
</dbReference>
<accession>A0ABT4J6V5</accession>
<dbReference type="SUPFAM" id="SSF103084">
    <property type="entry name" value="Holliday junction resolvase RusA"/>
    <property type="match status" value="1"/>
</dbReference>
<name>A0ABT4J6V5_9RHOB</name>
<dbReference type="EMBL" id="JAPTYD010000024">
    <property type="protein sequence ID" value="MCZ0962857.1"/>
    <property type="molecule type" value="Genomic_DNA"/>
</dbReference>
<comment type="caution">
    <text evidence="1">The sequence shown here is derived from an EMBL/GenBank/DDBJ whole genome shotgun (WGS) entry which is preliminary data.</text>
</comment>
<dbReference type="Gene3D" id="3.30.1330.70">
    <property type="entry name" value="Holliday junction resolvase RusA"/>
    <property type="match status" value="1"/>
</dbReference>
<dbReference type="InterPro" id="IPR036614">
    <property type="entry name" value="RusA-like_sf"/>
</dbReference>